<proteinExistence type="predicted"/>
<gene>
    <name evidence="2" type="ORF">COPG_00009</name>
</gene>
<feature type="transmembrane region" description="Helical" evidence="1">
    <location>
        <begin position="6"/>
        <end position="27"/>
    </location>
</feature>
<evidence type="ECO:0000313" key="3">
    <source>
        <dbReference type="Proteomes" id="UP000005266"/>
    </source>
</evidence>
<organism evidence="2 3">
    <name type="scientific">Colwellia phage 9A</name>
    <dbReference type="NCBI Taxonomy" id="765765"/>
    <lineage>
        <taxon>Viruses</taxon>
        <taxon>Duplodnaviria</taxon>
        <taxon>Heunggongvirae</taxon>
        <taxon>Uroviricota</taxon>
        <taxon>Caudoviricetes</taxon>
        <taxon>Franklinbayvirus</taxon>
        <taxon>Franklinbayvirus fv9A</taxon>
    </lineage>
</organism>
<keyword evidence="3" id="KW-1185">Reference proteome</keyword>
<keyword evidence="1" id="KW-0472">Membrane</keyword>
<protein>
    <submittedName>
        <fullName evidence="2">Uncharacterized protein</fullName>
    </submittedName>
</protein>
<dbReference type="KEGG" id="vg:13165575"/>
<accession>I3UM90</accession>
<name>I3UM90_9CAUD</name>
<dbReference type="Proteomes" id="UP000005266">
    <property type="component" value="Segment"/>
</dbReference>
<keyword evidence="1" id="KW-0812">Transmembrane</keyword>
<evidence type="ECO:0000313" key="2">
    <source>
        <dbReference type="EMBL" id="AFK66605.1"/>
    </source>
</evidence>
<reference evidence="2 3" key="1">
    <citation type="journal article" date="2013" name="Extremophiles">
        <title>Genomic analysis of cold-active Colwelliaphage 9A and psychrophilic phage-host interactions.</title>
        <authorList>
            <person name="Colangelo-Lillis J.R."/>
            <person name="Deming J.W."/>
        </authorList>
    </citation>
    <scope>NUCLEOTIDE SEQUENCE [LARGE SCALE GENOMIC DNA]</scope>
    <source>
        <strain evidence="2">9A</strain>
    </source>
</reference>
<evidence type="ECO:0000256" key="1">
    <source>
        <dbReference type="SAM" id="Phobius"/>
    </source>
</evidence>
<dbReference type="EMBL" id="HQ317390">
    <property type="protein sequence ID" value="AFK66605.1"/>
    <property type="molecule type" value="Genomic_DNA"/>
</dbReference>
<sequence>MLSSFVLTAAYIKAISFIVNLLFHLILNSFSPAYIGKLKLIFYHSFVDTLKDKL</sequence>
<dbReference type="RefSeq" id="YP_006489195.1">
    <property type="nucleotide sequence ID" value="NC_018088.1"/>
</dbReference>
<keyword evidence="1" id="KW-1133">Transmembrane helix</keyword>
<dbReference type="GeneID" id="13165575"/>